<feature type="compositionally biased region" description="Basic and acidic residues" evidence="7">
    <location>
        <begin position="608"/>
        <end position="618"/>
    </location>
</feature>
<keyword evidence="1 6" id="KW-0004">4Fe-4S</keyword>
<dbReference type="Gene3D" id="3.80.30.20">
    <property type="entry name" value="tm_1862 like domain"/>
    <property type="match status" value="1"/>
</dbReference>
<evidence type="ECO:0000256" key="4">
    <source>
        <dbReference type="ARBA" id="ARBA00023004"/>
    </source>
</evidence>
<dbReference type="SFLD" id="SFLDS00029">
    <property type="entry name" value="Radical_SAM"/>
    <property type="match status" value="1"/>
</dbReference>
<evidence type="ECO:0000256" key="5">
    <source>
        <dbReference type="ARBA" id="ARBA00023014"/>
    </source>
</evidence>
<dbReference type="GO" id="GO:0005506">
    <property type="term" value="F:iron ion binding"/>
    <property type="evidence" value="ECO:0007669"/>
    <property type="project" value="UniProtKB-UniRule"/>
</dbReference>
<feature type="binding site" evidence="6">
    <location>
        <position position="307"/>
    </location>
    <ligand>
        <name>[4Fe-4S] cluster</name>
        <dbReference type="ChEBI" id="CHEBI:49883"/>
        <note>4Fe-4S-S-AdoMet</note>
    </ligand>
</feature>
<dbReference type="GO" id="GO:0051539">
    <property type="term" value="F:4 iron, 4 sulfur cluster binding"/>
    <property type="evidence" value="ECO:0007669"/>
    <property type="project" value="UniProtKB-KW"/>
</dbReference>
<dbReference type="GO" id="GO:0003824">
    <property type="term" value="F:catalytic activity"/>
    <property type="evidence" value="ECO:0007669"/>
    <property type="project" value="InterPro"/>
</dbReference>
<evidence type="ECO:0000256" key="3">
    <source>
        <dbReference type="ARBA" id="ARBA00022723"/>
    </source>
</evidence>
<dbReference type="PATRIC" id="fig|1121307.3.peg.421"/>
<feature type="region of interest" description="Disordered" evidence="7">
    <location>
        <begin position="592"/>
        <end position="650"/>
    </location>
</feature>
<dbReference type="EMBL" id="LFVU01000028">
    <property type="protein sequence ID" value="KMT20826.1"/>
    <property type="molecule type" value="Genomic_DNA"/>
</dbReference>
<comment type="similarity">
    <text evidence="6">Belongs to the UPF0313 family.</text>
</comment>
<gene>
    <name evidence="9" type="ORF">CLCY_1c00600</name>
</gene>
<dbReference type="Pfam" id="PF11842">
    <property type="entry name" value="DUF3362"/>
    <property type="match status" value="1"/>
</dbReference>
<accession>A0A0J8FYY0</accession>
<dbReference type="Pfam" id="PF08497">
    <property type="entry name" value="Radical_SAM_N"/>
    <property type="match status" value="1"/>
</dbReference>
<feature type="binding site" evidence="6">
    <location>
        <position position="311"/>
    </location>
    <ligand>
        <name>[4Fe-4S] cluster</name>
        <dbReference type="ChEBI" id="CHEBI:49883"/>
        <note>4Fe-4S-S-AdoMet</note>
    </ligand>
</feature>
<feature type="compositionally biased region" description="Low complexity" evidence="7">
    <location>
        <begin position="622"/>
        <end position="631"/>
    </location>
</feature>
<evidence type="ECO:0000256" key="1">
    <source>
        <dbReference type="ARBA" id="ARBA00022485"/>
    </source>
</evidence>
<dbReference type="InterPro" id="IPR058240">
    <property type="entry name" value="rSAM_sf"/>
</dbReference>
<dbReference type="PROSITE" id="PS51918">
    <property type="entry name" value="RADICAL_SAM"/>
    <property type="match status" value="1"/>
</dbReference>
<sequence>MAEFLPISIQDMKKRDWDQLDFVYVSGDAYVDHPSFGHAIITRLLESLGYKVGIIAQPNWKSKDDFMKLGKPKLGFLVSSGNIDSMVNHFTSAKKRRHDDLYSPGGKSGYRPDRAVIVYCNRIREAYGDIPIIIGGIEASLRRFAHYDYWDDRVRNSILIDSSADLLIYGMGERPFIEISNLLSYGKNIKDIKYIRGTCHIEDDPSSVNDSIILPSYEEVSTNKKEYAKSFKTQFEEQDAITGKSLIQKHGKKYVLQNPPAFPLDEEDMDTTYNLPYVRTYHPIYKPLGGIPALNEIEFSITSHRGCFGGCSFCALTFHQGRVIQSRSHESIINEAKKLTSLPNFKGYIHDIGGPTANFRKPSCKKQLKHGVCKTRQCMHPSPCKNLEADHSDYLSLLRKVRDLPKIKKVFVRSGIRYDYLLCDKNPSFFNDLVKYHISGQLKVAPEHVSDRVLNYMGKPTRKVYNKFTENYYKVNDKLGLKQFLVPYLMSSHPGSDLDCAIELAEFIRDMGYNPEQVQDFYPTPGSLSTTMYYTGVNPLTGEKVYVPKTTDEKAMQRALLQFRDPKNRRTVEKALRIAHREDLLSGKKSLFTPVSGVKNSASGNSKNKPDSKHDNKKNLKSSKSNKPSKGNLREKNSSNGKINRKKFKK</sequence>
<dbReference type="SMART" id="SM00729">
    <property type="entry name" value="Elp3"/>
    <property type="match status" value="1"/>
</dbReference>
<dbReference type="NCBIfam" id="TIGR03904">
    <property type="entry name" value="SAM_YgiQ"/>
    <property type="match status" value="1"/>
</dbReference>
<dbReference type="RefSeq" id="WP_048571229.1">
    <property type="nucleotide sequence ID" value="NZ_LFVU01000028.1"/>
</dbReference>
<evidence type="ECO:0000256" key="7">
    <source>
        <dbReference type="SAM" id="MobiDB-lite"/>
    </source>
</evidence>
<reference evidence="9 10" key="1">
    <citation type="submission" date="2015-06" db="EMBL/GenBank/DDBJ databases">
        <title>Draft genome sequence of the purine-degrading Clostridium cylindrosporum HC-1 (DSM 605).</title>
        <authorList>
            <person name="Poehlein A."/>
            <person name="Schiel-Bengelsdorf B."/>
            <person name="Bengelsdorf F."/>
            <person name="Daniel R."/>
            <person name="Duerre P."/>
        </authorList>
    </citation>
    <scope>NUCLEOTIDE SEQUENCE [LARGE SCALE GENOMIC DNA]</scope>
    <source>
        <strain evidence="9 10">DSM 605</strain>
    </source>
</reference>
<keyword evidence="5 6" id="KW-0411">Iron-sulfur</keyword>
<dbReference type="Proteomes" id="UP000036756">
    <property type="component" value="Unassembled WGS sequence"/>
</dbReference>
<dbReference type="AlphaFoldDB" id="A0A0J8FYY0"/>
<feature type="domain" description="Radical SAM core" evidence="8">
    <location>
        <begin position="293"/>
        <end position="564"/>
    </location>
</feature>
<dbReference type="InterPro" id="IPR006638">
    <property type="entry name" value="Elp3/MiaA/NifB-like_rSAM"/>
</dbReference>
<dbReference type="HAMAP" id="MF_01251">
    <property type="entry name" value="UPF0313"/>
    <property type="match status" value="1"/>
</dbReference>
<evidence type="ECO:0000313" key="10">
    <source>
        <dbReference type="Proteomes" id="UP000036756"/>
    </source>
</evidence>
<dbReference type="PANTHER" id="PTHR32331">
    <property type="entry name" value="UPF0313 PROTEIN YGIQ"/>
    <property type="match status" value="1"/>
</dbReference>
<dbReference type="SFLD" id="SFLDG01069">
    <property type="entry name" value="UPF0313"/>
    <property type="match status" value="1"/>
</dbReference>
<dbReference type="InterPro" id="IPR022946">
    <property type="entry name" value="UPF0313"/>
</dbReference>
<keyword evidence="4 6" id="KW-0408">Iron</keyword>
<dbReference type="PANTHER" id="PTHR32331:SF0">
    <property type="entry name" value="UPF0313 PROTEIN YGIQ"/>
    <property type="match status" value="1"/>
</dbReference>
<dbReference type="STRING" id="1121307.CLCY_1c00600"/>
<dbReference type="InterPro" id="IPR007197">
    <property type="entry name" value="rSAM"/>
</dbReference>
<organism evidence="9 10">
    <name type="scientific">Clostridium cylindrosporum DSM 605</name>
    <dbReference type="NCBI Taxonomy" id="1121307"/>
    <lineage>
        <taxon>Bacteria</taxon>
        <taxon>Bacillati</taxon>
        <taxon>Bacillota</taxon>
        <taxon>Clostridia</taxon>
        <taxon>Eubacteriales</taxon>
        <taxon>Clostridiaceae</taxon>
        <taxon>Clostridium</taxon>
    </lineage>
</organism>
<dbReference type="OrthoDB" id="9803479at2"/>
<dbReference type="InterPro" id="IPR023404">
    <property type="entry name" value="rSAM_horseshoe"/>
</dbReference>
<evidence type="ECO:0000313" key="9">
    <source>
        <dbReference type="EMBL" id="KMT20826.1"/>
    </source>
</evidence>
<feature type="compositionally biased region" description="Polar residues" evidence="7">
    <location>
        <begin position="598"/>
        <end position="607"/>
    </location>
</feature>
<keyword evidence="10" id="KW-1185">Reference proteome</keyword>
<dbReference type="SFLD" id="SFLDG01082">
    <property type="entry name" value="B12-binding_domain_containing"/>
    <property type="match status" value="1"/>
</dbReference>
<keyword evidence="3 6" id="KW-0479">Metal-binding</keyword>
<evidence type="ECO:0000256" key="2">
    <source>
        <dbReference type="ARBA" id="ARBA00022691"/>
    </source>
</evidence>
<name>A0A0J8FYY0_CLOCY</name>
<dbReference type="InterPro" id="IPR013704">
    <property type="entry name" value="UPF0313_N"/>
</dbReference>
<keyword evidence="2 6" id="KW-0949">S-adenosyl-L-methionine</keyword>
<comment type="cofactor">
    <cofactor evidence="6">
        <name>[4Fe-4S] cluster</name>
        <dbReference type="ChEBI" id="CHEBI:49883"/>
    </cofactor>
    <text evidence="6">Binds 1 [4Fe-4S] cluster. The cluster is coordinated with 3 cysteines and an exchangeable S-adenosyl-L-methionine.</text>
</comment>
<dbReference type="InterPro" id="IPR024560">
    <property type="entry name" value="UPF0313_C"/>
</dbReference>
<evidence type="ECO:0000259" key="8">
    <source>
        <dbReference type="PROSITE" id="PS51918"/>
    </source>
</evidence>
<proteinExistence type="inferred from homology"/>
<comment type="caution">
    <text evidence="9">The sequence shown here is derived from an EMBL/GenBank/DDBJ whole genome shotgun (WGS) entry which is preliminary data.</text>
</comment>
<dbReference type="SUPFAM" id="SSF102114">
    <property type="entry name" value="Radical SAM enzymes"/>
    <property type="match status" value="1"/>
</dbReference>
<evidence type="ECO:0000256" key="6">
    <source>
        <dbReference type="HAMAP-Rule" id="MF_01251"/>
    </source>
</evidence>
<protein>
    <recommendedName>
        <fullName evidence="8">Radical SAM core domain-containing protein</fullName>
    </recommendedName>
</protein>
<feature type="binding site" evidence="6">
    <location>
        <position position="314"/>
    </location>
    <ligand>
        <name>[4Fe-4S] cluster</name>
        <dbReference type="ChEBI" id="CHEBI:49883"/>
        <note>4Fe-4S-S-AdoMet</note>
    </ligand>
</feature>